<protein>
    <submittedName>
        <fullName evidence="1">Uncharacterized protein</fullName>
    </submittedName>
</protein>
<proteinExistence type="predicted"/>
<name>A0A3M7SPK3_BRAPC</name>
<keyword evidence="2" id="KW-1185">Reference proteome</keyword>
<sequence>MFVPVFFVSGQMGQFEFVFGDIGGGGGICGVGVLTEEKRAENAGKTRARTGQTFERESVVGVYVMLAECG</sequence>
<comment type="caution">
    <text evidence="1">The sequence shown here is derived from an EMBL/GenBank/DDBJ whole genome shotgun (WGS) entry which is preliminary data.</text>
</comment>
<gene>
    <name evidence="1" type="ORF">BpHYR1_027010</name>
</gene>
<reference evidence="1 2" key="1">
    <citation type="journal article" date="2018" name="Sci. Rep.">
        <title>Genomic signatures of local adaptation to the degree of environmental predictability in rotifers.</title>
        <authorList>
            <person name="Franch-Gras L."/>
            <person name="Hahn C."/>
            <person name="Garcia-Roger E.M."/>
            <person name="Carmona M.J."/>
            <person name="Serra M."/>
            <person name="Gomez A."/>
        </authorList>
    </citation>
    <scope>NUCLEOTIDE SEQUENCE [LARGE SCALE GENOMIC DNA]</scope>
    <source>
        <strain evidence="1">HYR1</strain>
    </source>
</reference>
<dbReference type="Proteomes" id="UP000276133">
    <property type="component" value="Unassembled WGS sequence"/>
</dbReference>
<evidence type="ECO:0000313" key="2">
    <source>
        <dbReference type="Proteomes" id="UP000276133"/>
    </source>
</evidence>
<organism evidence="1 2">
    <name type="scientific">Brachionus plicatilis</name>
    <name type="common">Marine rotifer</name>
    <name type="synonym">Brachionus muelleri</name>
    <dbReference type="NCBI Taxonomy" id="10195"/>
    <lineage>
        <taxon>Eukaryota</taxon>
        <taxon>Metazoa</taxon>
        <taxon>Spiralia</taxon>
        <taxon>Gnathifera</taxon>
        <taxon>Rotifera</taxon>
        <taxon>Eurotatoria</taxon>
        <taxon>Monogononta</taxon>
        <taxon>Pseudotrocha</taxon>
        <taxon>Ploima</taxon>
        <taxon>Brachionidae</taxon>
        <taxon>Brachionus</taxon>
    </lineage>
</organism>
<accession>A0A3M7SPK3</accession>
<evidence type="ECO:0000313" key="1">
    <source>
        <dbReference type="EMBL" id="RNA37666.1"/>
    </source>
</evidence>
<dbReference type="EMBL" id="REGN01001010">
    <property type="protein sequence ID" value="RNA37666.1"/>
    <property type="molecule type" value="Genomic_DNA"/>
</dbReference>
<dbReference type="AlphaFoldDB" id="A0A3M7SPK3"/>